<dbReference type="Proteomes" id="UP000257479">
    <property type="component" value="Unassembled WGS sequence"/>
</dbReference>
<proteinExistence type="predicted"/>
<accession>A0A3C1KDJ9</accession>
<feature type="non-terminal residue" evidence="2">
    <location>
        <position position="1"/>
    </location>
</feature>
<sequence>TVPAGTVSRLCCSGLDAVASGAAQIGSGGARLVVVGGVESMSRV</sequence>
<dbReference type="InterPro" id="IPR020616">
    <property type="entry name" value="Thiolase_N"/>
</dbReference>
<dbReference type="Pfam" id="PF00108">
    <property type="entry name" value="Thiolase_N"/>
    <property type="match status" value="1"/>
</dbReference>
<organism evidence="2 3">
    <name type="scientific">Microbacterium ginsengisoli</name>
    <dbReference type="NCBI Taxonomy" id="400772"/>
    <lineage>
        <taxon>Bacteria</taxon>
        <taxon>Bacillati</taxon>
        <taxon>Actinomycetota</taxon>
        <taxon>Actinomycetes</taxon>
        <taxon>Micrococcales</taxon>
        <taxon>Microbacteriaceae</taxon>
        <taxon>Microbacterium</taxon>
    </lineage>
</organism>
<evidence type="ECO:0000259" key="1">
    <source>
        <dbReference type="Pfam" id="PF00108"/>
    </source>
</evidence>
<dbReference type="SUPFAM" id="SSF53901">
    <property type="entry name" value="Thiolase-like"/>
    <property type="match status" value="1"/>
</dbReference>
<protein>
    <submittedName>
        <fullName evidence="2">Acetyl-CoA C-acyltransferase</fullName>
    </submittedName>
</protein>
<evidence type="ECO:0000313" key="3">
    <source>
        <dbReference type="Proteomes" id="UP000257479"/>
    </source>
</evidence>
<dbReference type="EMBL" id="DMNG01000131">
    <property type="protein sequence ID" value="HAN24444.1"/>
    <property type="molecule type" value="Genomic_DNA"/>
</dbReference>
<dbReference type="InterPro" id="IPR016039">
    <property type="entry name" value="Thiolase-like"/>
</dbReference>
<dbReference type="Gene3D" id="3.40.47.10">
    <property type="match status" value="1"/>
</dbReference>
<reference evidence="2 3" key="1">
    <citation type="journal article" date="2018" name="Nat. Biotechnol.">
        <title>A standardized bacterial taxonomy based on genome phylogeny substantially revises the tree of life.</title>
        <authorList>
            <person name="Parks D.H."/>
            <person name="Chuvochina M."/>
            <person name="Waite D.W."/>
            <person name="Rinke C."/>
            <person name="Skarshewski A."/>
            <person name="Chaumeil P.A."/>
            <person name="Hugenholtz P."/>
        </authorList>
    </citation>
    <scope>NUCLEOTIDE SEQUENCE [LARGE SCALE GENOMIC DNA]</scope>
    <source>
        <strain evidence="2">UBA9152</strain>
    </source>
</reference>
<gene>
    <name evidence="2" type="ORF">DCP95_07715</name>
</gene>
<feature type="non-terminal residue" evidence="2">
    <location>
        <position position="44"/>
    </location>
</feature>
<keyword evidence="2" id="KW-0808">Transferase</keyword>
<comment type="caution">
    <text evidence="2">The sequence shown here is derived from an EMBL/GenBank/DDBJ whole genome shotgun (WGS) entry which is preliminary data.</text>
</comment>
<keyword evidence="2" id="KW-0012">Acyltransferase</keyword>
<name>A0A3C1KDJ9_9MICO</name>
<feature type="domain" description="Thiolase N-terminal" evidence="1">
    <location>
        <begin position="1"/>
        <end position="43"/>
    </location>
</feature>
<dbReference type="GO" id="GO:0016747">
    <property type="term" value="F:acyltransferase activity, transferring groups other than amino-acyl groups"/>
    <property type="evidence" value="ECO:0007669"/>
    <property type="project" value="InterPro"/>
</dbReference>
<dbReference type="AlphaFoldDB" id="A0A3C1KDJ9"/>
<evidence type="ECO:0000313" key="2">
    <source>
        <dbReference type="EMBL" id="HAN24444.1"/>
    </source>
</evidence>